<evidence type="ECO:0000256" key="1">
    <source>
        <dbReference type="SAM" id="Phobius"/>
    </source>
</evidence>
<dbReference type="OrthoDB" id="5831905at2759"/>
<dbReference type="PANTHER" id="PTHR23302:SF40">
    <property type="entry name" value="TRANSMEMBRANE CHANNEL-LIKE PROTEIN"/>
    <property type="match status" value="1"/>
</dbReference>
<dbReference type="GO" id="GO:0005886">
    <property type="term" value="C:plasma membrane"/>
    <property type="evidence" value="ECO:0007669"/>
    <property type="project" value="InterPro"/>
</dbReference>
<feature type="transmembrane region" description="Helical" evidence="1">
    <location>
        <begin position="34"/>
        <end position="52"/>
    </location>
</feature>
<accession>A0A1Y3B9L2</accession>
<keyword evidence="1" id="KW-1133">Transmembrane helix</keyword>
<comment type="caution">
    <text evidence="2">The sequence shown here is derived from an EMBL/GenBank/DDBJ whole genome shotgun (WGS) entry which is preliminary data.</text>
</comment>
<name>A0A1Y3B9L2_EURMA</name>
<feature type="non-terminal residue" evidence="2">
    <location>
        <position position="1"/>
    </location>
</feature>
<dbReference type="InterPro" id="IPR038900">
    <property type="entry name" value="TMC"/>
</dbReference>
<keyword evidence="1" id="KW-0472">Membrane</keyword>
<dbReference type="GO" id="GO:0008381">
    <property type="term" value="F:mechanosensitive monoatomic ion channel activity"/>
    <property type="evidence" value="ECO:0007669"/>
    <property type="project" value="TreeGrafter"/>
</dbReference>
<dbReference type="EMBL" id="MUJZ01039671">
    <property type="protein sequence ID" value="OTF75935.1"/>
    <property type="molecule type" value="Genomic_DNA"/>
</dbReference>
<evidence type="ECO:0000313" key="2">
    <source>
        <dbReference type="EMBL" id="OTF75935.1"/>
    </source>
</evidence>
<feature type="transmembrane region" description="Helical" evidence="1">
    <location>
        <begin position="107"/>
        <end position="126"/>
    </location>
</feature>
<keyword evidence="1" id="KW-0812">Transmembrane</keyword>
<keyword evidence="3" id="KW-1185">Reference proteome</keyword>
<sequence>VLSLLASSAYGVVLVVDRSQEPIENPSWLRANEVTLVFAGIGIVFPNIFDWIGNMEQFHPRIALRWQLGRHKSFCNFLSPHSTHFYGHLRLYTISVLRNDVDNTQYVTLNSIIIIIEFYVLHIALFSHSSTLGLHYDDDNHSHF</sequence>
<dbReference type="Proteomes" id="UP000194236">
    <property type="component" value="Unassembled WGS sequence"/>
</dbReference>
<dbReference type="AlphaFoldDB" id="A0A1Y3B9L2"/>
<dbReference type="PANTHER" id="PTHR23302">
    <property type="entry name" value="TRANSMEMBRANE CHANNEL-RELATED"/>
    <property type="match status" value="1"/>
</dbReference>
<gene>
    <name evidence="2" type="ORF">BLA29_000600</name>
</gene>
<reference evidence="2 3" key="1">
    <citation type="submission" date="2017-03" db="EMBL/GenBank/DDBJ databases">
        <title>Genome Survey of Euroglyphus maynei.</title>
        <authorList>
            <person name="Arlian L.G."/>
            <person name="Morgan M.S."/>
            <person name="Rider S.D."/>
        </authorList>
    </citation>
    <scope>NUCLEOTIDE SEQUENCE [LARGE SCALE GENOMIC DNA]</scope>
    <source>
        <strain evidence="2">Arlian Lab</strain>
        <tissue evidence="2">Whole body</tissue>
    </source>
</reference>
<evidence type="ECO:0000313" key="3">
    <source>
        <dbReference type="Proteomes" id="UP000194236"/>
    </source>
</evidence>
<proteinExistence type="predicted"/>
<protein>
    <submittedName>
        <fullName evidence="2">Uncharacterized protein</fullName>
    </submittedName>
</protein>
<organism evidence="2 3">
    <name type="scientific">Euroglyphus maynei</name>
    <name type="common">Mayne's house dust mite</name>
    <dbReference type="NCBI Taxonomy" id="6958"/>
    <lineage>
        <taxon>Eukaryota</taxon>
        <taxon>Metazoa</taxon>
        <taxon>Ecdysozoa</taxon>
        <taxon>Arthropoda</taxon>
        <taxon>Chelicerata</taxon>
        <taxon>Arachnida</taxon>
        <taxon>Acari</taxon>
        <taxon>Acariformes</taxon>
        <taxon>Sarcoptiformes</taxon>
        <taxon>Astigmata</taxon>
        <taxon>Psoroptidia</taxon>
        <taxon>Analgoidea</taxon>
        <taxon>Pyroglyphidae</taxon>
        <taxon>Pyroglyphinae</taxon>
        <taxon>Euroglyphus</taxon>
    </lineage>
</organism>